<name>A0A0U1NVV3_9BACI</name>
<dbReference type="AlphaFoldDB" id="A0A0U1NVV3"/>
<evidence type="ECO:0000313" key="3">
    <source>
        <dbReference type="Proteomes" id="UP000199087"/>
    </source>
</evidence>
<dbReference type="Pfam" id="PF22564">
    <property type="entry name" value="HAAS"/>
    <property type="match status" value="1"/>
</dbReference>
<evidence type="ECO:0000256" key="1">
    <source>
        <dbReference type="SAM" id="Phobius"/>
    </source>
</evidence>
<evidence type="ECO:0008006" key="4">
    <source>
        <dbReference type="Google" id="ProtNLM"/>
    </source>
</evidence>
<proteinExistence type="predicted"/>
<gene>
    <name evidence="2" type="ORF">BN000_01887</name>
</gene>
<protein>
    <recommendedName>
        <fullName evidence="4">DUF1700 domain-containing protein</fullName>
    </recommendedName>
</protein>
<keyword evidence="1" id="KW-0812">Transmembrane</keyword>
<feature type="transmembrane region" description="Helical" evidence="1">
    <location>
        <begin position="88"/>
        <end position="110"/>
    </location>
</feature>
<organism evidence="2 3">
    <name type="scientific">Neobacillus massiliamazoniensis</name>
    <dbReference type="NCBI Taxonomy" id="1499688"/>
    <lineage>
        <taxon>Bacteria</taxon>
        <taxon>Bacillati</taxon>
        <taxon>Bacillota</taxon>
        <taxon>Bacilli</taxon>
        <taxon>Bacillales</taxon>
        <taxon>Bacillaceae</taxon>
        <taxon>Neobacillus</taxon>
    </lineage>
</organism>
<dbReference type="STRING" id="1499688.BN000_01887"/>
<keyword evidence="1" id="KW-0472">Membrane</keyword>
<evidence type="ECO:0000313" key="2">
    <source>
        <dbReference type="EMBL" id="CRK81968.1"/>
    </source>
</evidence>
<sequence length="188" mass="21045">MTKLQFLHELNRLLAQLPETERNDILYDYELHIQSAMENGKTEEEAVLDLGSPQAIASDLLSAMSKESEGPVKDLVERKPDSNMGRGIFVFSMILLFNLIFIVGPVAGIAGALIGFYVSSFVFLISPIAFIIDIFTQEIPLTLAFFIVLATGSFGYLFFLLTHFLGKGFVNIMHRYWKFNVKLVKGGN</sequence>
<reference evidence="3" key="1">
    <citation type="submission" date="2015-05" db="EMBL/GenBank/DDBJ databases">
        <authorList>
            <person name="Urmite Genomes"/>
        </authorList>
    </citation>
    <scope>NUCLEOTIDE SEQUENCE [LARGE SCALE GENOMIC DNA]</scope>
    <source>
        <strain evidence="3">LF1</strain>
    </source>
</reference>
<keyword evidence="1" id="KW-1133">Transmembrane helix</keyword>
<keyword evidence="3" id="KW-1185">Reference proteome</keyword>
<dbReference type="Proteomes" id="UP000199087">
    <property type="component" value="Unassembled WGS sequence"/>
</dbReference>
<accession>A0A0U1NVV3</accession>
<dbReference type="EMBL" id="CVRB01000002">
    <property type="protein sequence ID" value="CRK81968.1"/>
    <property type="molecule type" value="Genomic_DNA"/>
</dbReference>
<feature type="transmembrane region" description="Helical" evidence="1">
    <location>
        <begin position="116"/>
        <end position="136"/>
    </location>
</feature>
<dbReference type="RefSeq" id="WP_090633611.1">
    <property type="nucleotide sequence ID" value="NZ_CVRB01000002.1"/>
</dbReference>
<feature type="transmembrane region" description="Helical" evidence="1">
    <location>
        <begin position="143"/>
        <end position="165"/>
    </location>
</feature>
<dbReference type="OrthoDB" id="9804829at2"/>